<dbReference type="SUPFAM" id="SSF57716">
    <property type="entry name" value="Glucocorticoid receptor-like (DNA-binding domain)"/>
    <property type="match status" value="2"/>
</dbReference>
<evidence type="ECO:0000256" key="6">
    <source>
        <dbReference type="SAM" id="MobiDB-lite"/>
    </source>
</evidence>
<feature type="domain" description="THAP-type" evidence="7">
    <location>
        <begin position="1"/>
        <end position="92"/>
    </location>
</feature>
<accession>A0A653C009</accession>
<sequence>MPVTCIVAGCKSRAERNGVRFFSVPAVKYNRFLTVKNELSRKRRDVWIAALKRLDLTESKLKNQRVCSKHFITGKPASLEDENNPDWVPSQQMSIEAPIIKKEIAEIEEDMQFKRRELIFTPSLEDETNPDWVPSQQMIIIKKEIADVERDMQFKRRELTPTQRVKRPFCAVLGCVPSVKDSVFIAPSPKQSWDLLIAWIKATGNPRFLDVSKRKQRNVFICQKHFTDEDLAILRNRTKSCIPTLNIPAPLNLHLGIDANIPDSSNLVSANLEEPPNTEADNNTGFLTALTCKTKDVERSGVSLRCYSSPKPQQVVLHDNSPKPKPVFFPLFDKISPKLIDSSKLNSGMDATNSERSRTFMLSRQQKRKDTPINESSDRKRKPLRILCNSCQRKEVMK</sequence>
<evidence type="ECO:0000313" key="8">
    <source>
        <dbReference type="EMBL" id="VEN40896.1"/>
    </source>
</evidence>
<gene>
    <name evidence="8" type="ORF">CALMAC_LOCUS4901</name>
</gene>
<feature type="compositionally biased region" description="Polar residues" evidence="6">
    <location>
        <begin position="343"/>
        <end position="352"/>
    </location>
</feature>
<dbReference type="GO" id="GO:0008270">
    <property type="term" value="F:zinc ion binding"/>
    <property type="evidence" value="ECO:0007669"/>
    <property type="project" value="UniProtKB-KW"/>
</dbReference>
<evidence type="ECO:0000256" key="3">
    <source>
        <dbReference type="ARBA" id="ARBA00022833"/>
    </source>
</evidence>
<dbReference type="GO" id="GO:0043565">
    <property type="term" value="F:sequence-specific DNA binding"/>
    <property type="evidence" value="ECO:0007669"/>
    <property type="project" value="InterPro"/>
</dbReference>
<evidence type="ECO:0000256" key="2">
    <source>
        <dbReference type="ARBA" id="ARBA00022771"/>
    </source>
</evidence>
<proteinExistence type="predicted"/>
<feature type="compositionally biased region" description="Basic and acidic residues" evidence="6">
    <location>
        <begin position="368"/>
        <end position="378"/>
    </location>
</feature>
<dbReference type="PANTHER" id="PTHR46600">
    <property type="entry name" value="THAP DOMAIN-CONTAINING"/>
    <property type="match status" value="1"/>
</dbReference>
<feature type="domain" description="THAP-type" evidence="7">
    <location>
        <begin position="165"/>
        <end position="246"/>
    </location>
</feature>
<keyword evidence="4 5" id="KW-0238">DNA-binding</keyword>
<evidence type="ECO:0000313" key="9">
    <source>
        <dbReference type="Proteomes" id="UP000410492"/>
    </source>
</evidence>
<evidence type="ECO:0000256" key="4">
    <source>
        <dbReference type="ARBA" id="ARBA00023125"/>
    </source>
</evidence>
<dbReference type="PANTHER" id="PTHR46600:SF11">
    <property type="entry name" value="THAP DOMAIN-CONTAINING PROTEIN 10"/>
    <property type="match status" value="1"/>
</dbReference>
<protein>
    <recommendedName>
        <fullName evidence="7">THAP-type domain-containing protein</fullName>
    </recommendedName>
</protein>
<dbReference type="SMART" id="SM00980">
    <property type="entry name" value="THAP"/>
    <property type="match status" value="2"/>
</dbReference>
<organism evidence="8 9">
    <name type="scientific">Callosobruchus maculatus</name>
    <name type="common">Southern cowpea weevil</name>
    <name type="synonym">Pulse bruchid</name>
    <dbReference type="NCBI Taxonomy" id="64391"/>
    <lineage>
        <taxon>Eukaryota</taxon>
        <taxon>Metazoa</taxon>
        <taxon>Ecdysozoa</taxon>
        <taxon>Arthropoda</taxon>
        <taxon>Hexapoda</taxon>
        <taxon>Insecta</taxon>
        <taxon>Pterygota</taxon>
        <taxon>Neoptera</taxon>
        <taxon>Endopterygota</taxon>
        <taxon>Coleoptera</taxon>
        <taxon>Polyphaga</taxon>
        <taxon>Cucujiformia</taxon>
        <taxon>Chrysomeloidea</taxon>
        <taxon>Chrysomelidae</taxon>
        <taxon>Bruchinae</taxon>
        <taxon>Bruchini</taxon>
        <taxon>Callosobruchus</taxon>
    </lineage>
</organism>
<dbReference type="AlphaFoldDB" id="A0A653C009"/>
<keyword evidence="1" id="KW-0479">Metal-binding</keyword>
<name>A0A653C009_CALMS</name>
<evidence type="ECO:0000256" key="1">
    <source>
        <dbReference type="ARBA" id="ARBA00022723"/>
    </source>
</evidence>
<keyword evidence="2 5" id="KW-0863">Zinc-finger</keyword>
<dbReference type="InterPro" id="IPR006612">
    <property type="entry name" value="THAP_Znf"/>
</dbReference>
<dbReference type="Pfam" id="PF05485">
    <property type="entry name" value="THAP"/>
    <property type="match status" value="1"/>
</dbReference>
<dbReference type="OrthoDB" id="6778791at2759"/>
<reference evidence="8 9" key="1">
    <citation type="submission" date="2019-01" db="EMBL/GenBank/DDBJ databases">
        <authorList>
            <person name="Sayadi A."/>
        </authorList>
    </citation>
    <scope>NUCLEOTIDE SEQUENCE [LARGE SCALE GENOMIC DNA]</scope>
</reference>
<dbReference type="Proteomes" id="UP000410492">
    <property type="component" value="Unassembled WGS sequence"/>
</dbReference>
<keyword evidence="3" id="KW-0862">Zinc</keyword>
<evidence type="ECO:0000256" key="5">
    <source>
        <dbReference type="PROSITE-ProRule" id="PRU00309"/>
    </source>
</evidence>
<dbReference type="EMBL" id="CAACVG010006668">
    <property type="protein sequence ID" value="VEN40896.1"/>
    <property type="molecule type" value="Genomic_DNA"/>
</dbReference>
<evidence type="ECO:0000259" key="7">
    <source>
        <dbReference type="PROSITE" id="PS50950"/>
    </source>
</evidence>
<dbReference type="InterPro" id="IPR026516">
    <property type="entry name" value="THAP1/10"/>
</dbReference>
<dbReference type="PROSITE" id="PS50950">
    <property type="entry name" value="ZF_THAP"/>
    <property type="match status" value="2"/>
</dbReference>
<keyword evidence="9" id="KW-1185">Reference proteome</keyword>
<feature type="region of interest" description="Disordered" evidence="6">
    <location>
        <begin position="342"/>
        <end position="379"/>
    </location>
</feature>